<dbReference type="Proteomes" id="UP000215086">
    <property type="component" value="Chromosome"/>
</dbReference>
<sequence length="48" mass="5341">MKLLPNHLADHLTITTIVKSRFEVKRNNNFLTALAKARPSEQNPPTGG</sequence>
<evidence type="ECO:0000313" key="1">
    <source>
        <dbReference type="EMBL" id="ASV74331.1"/>
    </source>
</evidence>
<gene>
    <name evidence="1" type="ORF">THTE_1729</name>
</gene>
<organism evidence="1 2">
    <name type="scientific">Thermogutta terrifontis</name>
    <dbReference type="NCBI Taxonomy" id="1331910"/>
    <lineage>
        <taxon>Bacteria</taxon>
        <taxon>Pseudomonadati</taxon>
        <taxon>Planctomycetota</taxon>
        <taxon>Planctomycetia</taxon>
        <taxon>Pirellulales</taxon>
        <taxon>Thermoguttaceae</taxon>
        <taxon>Thermogutta</taxon>
    </lineage>
</organism>
<dbReference type="EMBL" id="CP018477">
    <property type="protein sequence ID" value="ASV74331.1"/>
    <property type="molecule type" value="Genomic_DNA"/>
</dbReference>
<keyword evidence="2" id="KW-1185">Reference proteome</keyword>
<accession>A0A286REE9</accession>
<protein>
    <submittedName>
        <fullName evidence="1">Uncharacterized protein</fullName>
    </submittedName>
</protein>
<reference evidence="1 2" key="1">
    <citation type="journal article" name="Front. Microbiol.">
        <title>Sugar Metabolism of the First Thermophilic Planctomycete Thermogutta terrifontis: Comparative Genomic and Transcriptomic Approaches.</title>
        <authorList>
            <person name="Elcheninov A.G."/>
            <person name="Menzel P."/>
            <person name="Gudbergsdottir S.R."/>
            <person name="Slesarev A.I."/>
            <person name="Kadnikov V.V."/>
            <person name="Krogh A."/>
            <person name="Bonch-Osmolovskaya E.A."/>
            <person name="Peng X."/>
            <person name="Kublanov I.V."/>
        </authorList>
    </citation>
    <scope>NUCLEOTIDE SEQUENCE [LARGE SCALE GENOMIC DNA]</scope>
    <source>
        <strain evidence="1 2">R1</strain>
    </source>
</reference>
<proteinExistence type="predicted"/>
<name>A0A286REE9_9BACT</name>
<dbReference type="KEGG" id="ttf:THTE_1729"/>
<evidence type="ECO:0000313" key="2">
    <source>
        <dbReference type="Proteomes" id="UP000215086"/>
    </source>
</evidence>
<dbReference type="AlphaFoldDB" id="A0A286REE9"/>